<evidence type="ECO:0000313" key="3">
    <source>
        <dbReference type="Proteomes" id="UP000663843"/>
    </source>
</evidence>
<evidence type="ECO:0000256" key="1">
    <source>
        <dbReference type="SAM" id="MobiDB-lite"/>
    </source>
</evidence>
<feature type="compositionally biased region" description="Polar residues" evidence="1">
    <location>
        <begin position="349"/>
        <end position="360"/>
    </location>
</feature>
<dbReference type="Proteomes" id="UP000663843">
    <property type="component" value="Unassembled WGS sequence"/>
</dbReference>
<dbReference type="EMBL" id="CAJMWT010004096">
    <property type="protein sequence ID" value="CAE6484488.1"/>
    <property type="molecule type" value="Genomic_DNA"/>
</dbReference>
<feature type="compositionally biased region" description="Low complexity" evidence="1">
    <location>
        <begin position="264"/>
        <end position="274"/>
    </location>
</feature>
<organism evidence="2 3">
    <name type="scientific">Rhizoctonia solani</name>
    <dbReference type="NCBI Taxonomy" id="456999"/>
    <lineage>
        <taxon>Eukaryota</taxon>
        <taxon>Fungi</taxon>
        <taxon>Dikarya</taxon>
        <taxon>Basidiomycota</taxon>
        <taxon>Agaricomycotina</taxon>
        <taxon>Agaricomycetes</taxon>
        <taxon>Cantharellales</taxon>
        <taxon>Ceratobasidiaceae</taxon>
        <taxon>Rhizoctonia</taxon>
    </lineage>
</organism>
<feature type="compositionally biased region" description="Polar residues" evidence="1">
    <location>
        <begin position="279"/>
        <end position="296"/>
    </location>
</feature>
<feature type="region of interest" description="Disordered" evidence="1">
    <location>
        <begin position="255"/>
        <end position="379"/>
    </location>
</feature>
<dbReference type="AlphaFoldDB" id="A0A8H3CLS1"/>
<evidence type="ECO:0000313" key="2">
    <source>
        <dbReference type="EMBL" id="CAE6484488.1"/>
    </source>
</evidence>
<sequence>MSQDDRQQYPFSNVAYSWSTHTSYSPLSEHSTSYDGPGYSGTYGHNHTSGYDQYSAANYSHDLSGAVGGGPAGISWGDIPLDPNAIYHIPAHGSGWSGTANSESPYERDREVLRQAWEQRIRDSWFRRNGIAALPTDTQYDRFIPELRAGEYAERYFGKPEAQLGVSNRQPEEIHVSYPTTRSVSHPPISPTAIDGYPPRVDPSQYDLNAPDLGNHMSQELRSSANYQVAADNSFTISSPTTSGQLHASRLLQLPYRDPPTPLSPTDTSSPTSLHPNAYASQHSANSPATVFSQLDSEGAESPLSEIHETRSTSPAGSASATYAVSEEPSTLKTTAKTDSTHRPKTITRSRSLEGASTGQSGMGPVRRGNSTSDRSKNAVGAIRVHRPAGIKWNQRTRVAPAQEEAQISNATFELFI</sequence>
<comment type="caution">
    <text evidence="2">The sequence shown here is derived from an EMBL/GenBank/DDBJ whole genome shotgun (WGS) entry which is preliminary data.</text>
</comment>
<protein>
    <submittedName>
        <fullName evidence="2">Uncharacterized protein</fullName>
    </submittedName>
</protein>
<gene>
    <name evidence="2" type="ORF">RDB_LOCUS121902</name>
</gene>
<feature type="region of interest" description="Disordered" evidence="1">
    <location>
        <begin position="178"/>
        <end position="216"/>
    </location>
</feature>
<accession>A0A8H3CLS1</accession>
<proteinExistence type="predicted"/>
<feature type="compositionally biased region" description="Polar residues" evidence="1">
    <location>
        <begin position="312"/>
        <end position="338"/>
    </location>
</feature>
<reference evidence="2" key="1">
    <citation type="submission" date="2021-01" db="EMBL/GenBank/DDBJ databases">
        <authorList>
            <person name="Kaushik A."/>
        </authorList>
    </citation>
    <scope>NUCLEOTIDE SEQUENCE</scope>
    <source>
        <strain evidence="2">AG2-2IIIB</strain>
    </source>
</reference>
<name>A0A8H3CLS1_9AGAM</name>